<proteinExistence type="inferred from homology"/>
<dbReference type="PANTHER" id="PTHR21198:SF7">
    <property type="entry name" value="ASPARTATE-GLUTAMATE RACEMASE FAMILY"/>
    <property type="match status" value="1"/>
</dbReference>
<gene>
    <name evidence="3" type="ORF">H8689_08785</name>
</gene>
<dbReference type="Proteomes" id="UP000601522">
    <property type="component" value="Unassembled WGS sequence"/>
</dbReference>
<organism evidence="3 4">
    <name type="scientific">Wansuia hejianensis</name>
    <dbReference type="NCBI Taxonomy" id="2763667"/>
    <lineage>
        <taxon>Bacteria</taxon>
        <taxon>Bacillati</taxon>
        <taxon>Bacillota</taxon>
        <taxon>Clostridia</taxon>
        <taxon>Lachnospirales</taxon>
        <taxon>Lachnospiraceae</taxon>
        <taxon>Wansuia</taxon>
    </lineage>
</organism>
<dbReference type="InterPro" id="IPR001920">
    <property type="entry name" value="Asp/Glu_race"/>
</dbReference>
<dbReference type="EMBL" id="JACRTK010000003">
    <property type="protein sequence ID" value="MBC8591206.1"/>
    <property type="molecule type" value="Genomic_DNA"/>
</dbReference>
<dbReference type="AlphaFoldDB" id="A0A926EYA6"/>
<dbReference type="Pfam" id="PF01177">
    <property type="entry name" value="Asp_Glu_race"/>
    <property type="match status" value="1"/>
</dbReference>
<dbReference type="InterPro" id="IPR004380">
    <property type="entry name" value="Asp_race"/>
</dbReference>
<evidence type="ECO:0000313" key="3">
    <source>
        <dbReference type="EMBL" id="MBC8591206.1"/>
    </source>
</evidence>
<dbReference type="RefSeq" id="WP_249324068.1">
    <property type="nucleotide sequence ID" value="NZ_JACRTK010000003.1"/>
</dbReference>
<evidence type="ECO:0000256" key="1">
    <source>
        <dbReference type="ARBA" id="ARBA00007847"/>
    </source>
</evidence>
<dbReference type="GO" id="GO:0047661">
    <property type="term" value="F:amino-acid racemase activity"/>
    <property type="evidence" value="ECO:0007669"/>
    <property type="project" value="InterPro"/>
</dbReference>
<protein>
    <submittedName>
        <fullName evidence="3">Amino acid racemase</fullName>
        <ecNumber evidence="3">5.1.1.-</ecNumber>
    </submittedName>
</protein>
<sequence length="235" mass="26838">MTKVLGIIGGMGPLPTIKLFEKIVLLTKANKDQEHIHILIDNNTSIPDRTAYILDDKFEDPRFELIKSAKRLEKAGADFLIMPCNTAHHFYEEIKRSINIPFLNMIEETAKYIEKSYKNINRVGLLGTDGTIKAKIYDKVFNDYGIQIVYPSIENQKYVYELIYNIKEDIRQENLDGFYKAMDEVRNQGIDIFIAGCTEISVALEMFSLKGNFIDPLDIISVSAIEFAGKEIKSL</sequence>
<dbReference type="Gene3D" id="3.40.50.1860">
    <property type="match status" value="2"/>
</dbReference>
<evidence type="ECO:0000256" key="2">
    <source>
        <dbReference type="ARBA" id="ARBA00023235"/>
    </source>
</evidence>
<accession>A0A926EYA6</accession>
<dbReference type="SUPFAM" id="SSF53681">
    <property type="entry name" value="Aspartate/glutamate racemase"/>
    <property type="match status" value="2"/>
</dbReference>
<keyword evidence="2 3" id="KW-0413">Isomerase</keyword>
<evidence type="ECO:0000313" key="4">
    <source>
        <dbReference type="Proteomes" id="UP000601522"/>
    </source>
</evidence>
<reference evidence="3 4" key="1">
    <citation type="submission" date="2020-08" db="EMBL/GenBank/DDBJ databases">
        <title>Genome public.</title>
        <authorList>
            <person name="Liu C."/>
            <person name="Sun Q."/>
        </authorList>
    </citation>
    <scope>NUCLEOTIDE SEQUENCE [LARGE SCALE GENOMIC DNA]</scope>
    <source>
        <strain evidence="3 4">NSJ-26</strain>
    </source>
</reference>
<dbReference type="NCBIfam" id="TIGR00035">
    <property type="entry name" value="asp_race"/>
    <property type="match status" value="1"/>
</dbReference>
<keyword evidence="4" id="KW-1185">Reference proteome</keyword>
<dbReference type="PANTHER" id="PTHR21198">
    <property type="entry name" value="GLUTAMATE RACEMASE"/>
    <property type="match status" value="1"/>
</dbReference>
<name>A0A926EYA6_9FIRM</name>
<comment type="caution">
    <text evidence="3">The sequence shown here is derived from an EMBL/GenBank/DDBJ whole genome shotgun (WGS) entry which is preliminary data.</text>
</comment>
<dbReference type="InterPro" id="IPR015942">
    <property type="entry name" value="Asp/Glu/hydantoin_racemase"/>
</dbReference>
<dbReference type="EC" id="5.1.1.-" evidence="3"/>
<comment type="similarity">
    <text evidence="1">Belongs to the aspartate/glutamate racemases family.</text>
</comment>